<protein>
    <submittedName>
        <fullName evidence="6">DNA-binding MarR family transcriptional regulator</fullName>
    </submittedName>
    <submittedName>
        <fullName evidence="5">Transcriptional regulator, MarR family</fullName>
    </submittedName>
</protein>
<reference evidence="6 8" key="2">
    <citation type="submission" date="2018-08" db="EMBL/GenBank/DDBJ databases">
        <title>Genomic Encyclopedia of Archaeal and Bacterial Type Strains, Phase II (KMG-II): from individual species to whole genera.</title>
        <authorList>
            <person name="Goeker M."/>
        </authorList>
    </citation>
    <scope>NUCLEOTIDE SEQUENCE [LARGE SCALE GENOMIC DNA]</scope>
    <source>
        <strain evidence="6 8">DSM 2261</strain>
    </source>
</reference>
<keyword evidence="1" id="KW-0805">Transcription regulation</keyword>
<dbReference type="InterPro" id="IPR036390">
    <property type="entry name" value="WH_DNA-bd_sf"/>
</dbReference>
<dbReference type="InterPro" id="IPR036388">
    <property type="entry name" value="WH-like_DNA-bd_sf"/>
</dbReference>
<evidence type="ECO:0000256" key="2">
    <source>
        <dbReference type="ARBA" id="ARBA00023125"/>
    </source>
</evidence>
<dbReference type="GO" id="GO:0003700">
    <property type="term" value="F:DNA-binding transcription factor activity"/>
    <property type="evidence" value="ECO:0007669"/>
    <property type="project" value="InterPro"/>
</dbReference>
<dbReference type="SMART" id="SM00347">
    <property type="entry name" value="HTH_MARR"/>
    <property type="match status" value="1"/>
</dbReference>
<dbReference type="KEGG" id="age:AA314_05908"/>
<proteinExistence type="predicted"/>
<dbReference type="PROSITE" id="PS50995">
    <property type="entry name" value="HTH_MARR_2"/>
    <property type="match status" value="1"/>
</dbReference>
<dbReference type="Gene3D" id="1.10.10.10">
    <property type="entry name" value="Winged helix-like DNA-binding domain superfamily/Winged helix DNA-binding domain"/>
    <property type="match status" value="1"/>
</dbReference>
<dbReference type="AlphaFoldDB" id="A0AAC8QAV8"/>
<accession>A0AAC8QAV8</accession>
<keyword evidence="3" id="KW-0804">Transcription</keyword>
<dbReference type="Proteomes" id="UP000035579">
    <property type="component" value="Chromosome"/>
</dbReference>
<name>A0AAC8QAV8_9BACT</name>
<evidence type="ECO:0000259" key="4">
    <source>
        <dbReference type="PROSITE" id="PS50995"/>
    </source>
</evidence>
<dbReference type="SUPFAM" id="SSF46785">
    <property type="entry name" value="Winged helix' DNA-binding domain"/>
    <property type="match status" value="1"/>
</dbReference>
<dbReference type="EMBL" id="QUMU01000001">
    <property type="protein sequence ID" value="REG37638.1"/>
    <property type="molecule type" value="Genomic_DNA"/>
</dbReference>
<evidence type="ECO:0000256" key="1">
    <source>
        <dbReference type="ARBA" id="ARBA00023015"/>
    </source>
</evidence>
<evidence type="ECO:0000313" key="5">
    <source>
        <dbReference type="EMBL" id="AKJ04282.1"/>
    </source>
</evidence>
<evidence type="ECO:0000313" key="8">
    <source>
        <dbReference type="Proteomes" id="UP000256345"/>
    </source>
</evidence>
<evidence type="ECO:0000313" key="6">
    <source>
        <dbReference type="EMBL" id="REG37638.1"/>
    </source>
</evidence>
<dbReference type="EMBL" id="CP011509">
    <property type="protein sequence ID" value="AKJ04282.1"/>
    <property type="molecule type" value="Genomic_DNA"/>
</dbReference>
<reference evidence="5 7" key="1">
    <citation type="submission" date="2015-05" db="EMBL/GenBank/DDBJ databases">
        <title>Genome assembly of Archangium gephyra DSM 2261.</title>
        <authorList>
            <person name="Sharma G."/>
            <person name="Subramanian S."/>
        </authorList>
    </citation>
    <scope>NUCLEOTIDE SEQUENCE [LARGE SCALE GENOMIC DNA]</scope>
    <source>
        <strain evidence="5 7">DSM 2261</strain>
    </source>
</reference>
<dbReference type="Proteomes" id="UP000256345">
    <property type="component" value="Unassembled WGS sequence"/>
</dbReference>
<dbReference type="InterPro" id="IPR000835">
    <property type="entry name" value="HTH_MarR-typ"/>
</dbReference>
<sequence length="147" mass="16298">MTLAEQIGTLRRTLYRLLARRLSGKTRRPLTQLLAVKYVAARGVRTQAELAERLLVDAPAVSRLVDRLEEEGLMKRCAGEDRRCVKLQATDAGREATGALEEATLSIDEDAARCLTEAELAELKRLLERLQEGLAQVVAQPEGESQE</sequence>
<dbReference type="PANTHER" id="PTHR42756:SF1">
    <property type="entry name" value="TRANSCRIPTIONAL REPRESSOR OF EMRAB OPERON"/>
    <property type="match status" value="1"/>
</dbReference>
<keyword evidence="2 6" id="KW-0238">DNA-binding</keyword>
<organism evidence="5 7">
    <name type="scientific">Archangium gephyra</name>
    <dbReference type="NCBI Taxonomy" id="48"/>
    <lineage>
        <taxon>Bacteria</taxon>
        <taxon>Pseudomonadati</taxon>
        <taxon>Myxococcota</taxon>
        <taxon>Myxococcia</taxon>
        <taxon>Myxococcales</taxon>
        <taxon>Cystobacterineae</taxon>
        <taxon>Archangiaceae</taxon>
        <taxon>Archangium</taxon>
    </lineage>
</organism>
<dbReference type="PRINTS" id="PR00598">
    <property type="entry name" value="HTHMARR"/>
</dbReference>
<dbReference type="RefSeq" id="WP_047858143.1">
    <property type="nucleotide sequence ID" value="NZ_CP011509.1"/>
</dbReference>
<feature type="domain" description="HTH marR-type" evidence="4">
    <location>
        <begin position="1"/>
        <end position="132"/>
    </location>
</feature>
<dbReference type="GO" id="GO:0003677">
    <property type="term" value="F:DNA binding"/>
    <property type="evidence" value="ECO:0007669"/>
    <property type="project" value="UniProtKB-KW"/>
</dbReference>
<evidence type="ECO:0000313" key="7">
    <source>
        <dbReference type="Proteomes" id="UP000035579"/>
    </source>
</evidence>
<dbReference type="PANTHER" id="PTHR42756">
    <property type="entry name" value="TRANSCRIPTIONAL REGULATOR, MARR"/>
    <property type="match status" value="1"/>
</dbReference>
<evidence type="ECO:0000256" key="3">
    <source>
        <dbReference type="ARBA" id="ARBA00023163"/>
    </source>
</evidence>
<keyword evidence="8" id="KW-1185">Reference proteome</keyword>
<dbReference type="Pfam" id="PF01047">
    <property type="entry name" value="MarR"/>
    <property type="match status" value="1"/>
</dbReference>
<gene>
    <name evidence="5" type="ORF">AA314_05908</name>
    <name evidence="6" type="ORF">ATI61_101625</name>
</gene>